<protein>
    <submittedName>
        <fullName evidence="2">Uncharacterized protein</fullName>
    </submittedName>
</protein>
<accession>A0A238JN09</accession>
<name>A0A238JN09_9RHOB</name>
<keyword evidence="1" id="KW-0732">Signal</keyword>
<organism evidence="2 3">
    <name type="scientific">Actibacterium lipolyticum</name>
    <dbReference type="NCBI Taxonomy" id="1524263"/>
    <lineage>
        <taxon>Bacteria</taxon>
        <taxon>Pseudomonadati</taxon>
        <taxon>Pseudomonadota</taxon>
        <taxon>Alphaproteobacteria</taxon>
        <taxon>Rhodobacterales</taxon>
        <taxon>Roseobacteraceae</taxon>
        <taxon>Actibacterium</taxon>
    </lineage>
</organism>
<proteinExistence type="predicted"/>
<dbReference type="EMBL" id="FXYE01000001">
    <property type="protein sequence ID" value="SMX32031.1"/>
    <property type="molecule type" value="Genomic_DNA"/>
</dbReference>
<feature type="chain" id="PRO_5012940944" evidence="1">
    <location>
        <begin position="20"/>
        <end position="167"/>
    </location>
</feature>
<evidence type="ECO:0000313" key="2">
    <source>
        <dbReference type="EMBL" id="SMX32031.1"/>
    </source>
</evidence>
<reference evidence="3" key="1">
    <citation type="submission" date="2017-05" db="EMBL/GenBank/DDBJ databases">
        <authorList>
            <person name="Rodrigo-Torres L."/>
            <person name="Arahal R. D."/>
            <person name="Lucena T."/>
        </authorList>
    </citation>
    <scope>NUCLEOTIDE SEQUENCE [LARGE SCALE GENOMIC DNA]</scope>
    <source>
        <strain evidence="3">CECT 8621</strain>
    </source>
</reference>
<gene>
    <name evidence="2" type="ORF">COL8621_00688</name>
</gene>
<sequence length="167" mass="19440">MRIHICLFLWAFGASSAQAESHVDFGFPQNIDMVTQRALFGEAFPEIDVSFKKLDSLLKYRRDLEIYRATHLEAFNERILAICEELERVERRVAASFAKGDLSRNEKASLDQRIADERANCRAQNKGTSKYYKLYDTFLEIYRTQSSSSKDELDRCYASDPCRLRNF</sequence>
<evidence type="ECO:0000313" key="3">
    <source>
        <dbReference type="Proteomes" id="UP000202922"/>
    </source>
</evidence>
<feature type="signal peptide" evidence="1">
    <location>
        <begin position="1"/>
        <end position="19"/>
    </location>
</feature>
<dbReference type="OrthoDB" id="7870727at2"/>
<dbReference type="RefSeq" id="WP_093965900.1">
    <property type="nucleotide sequence ID" value="NZ_FXYE01000001.1"/>
</dbReference>
<dbReference type="Proteomes" id="UP000202922">
    <property type="component" value="Unassembled WGS sequence"/>
</dbReference>
<dbReference type="AlphaFoldDB" id="A0A238JN09"/>
<keyword evidence="3" id="KW-1185">Reference proteome</keyword>
<evidence type="ECO:0000256" key="1">
    <source>
        <dbReference type="SAM" id="SignalP"/>
    </source>
</evidence>